<feature type="compositionally biased region" description="Acidic residues" evidence="1">
    <location>
        <begin position="48"/>
        <end position="61"/>
    </location>
</feature>
<sequence length="108" mass="11996">MEDRSIHTSRSAQETAVRSHFQALYDFIKETGFSVVNQQVVNSKTSDTDMDTEMEEIDADREDSGAPSTPVKRKPGRPRKSESKRAKPLKLSGRGVTLKEGTSRTGPE</sequence>
<organism evidence="2 3">
    <name type="scientific">Lithohypha guttulata</name>
    <dbReference type="NCBI Taxonomy" id="1690604"/>
    <lineage>
        <taxon>Eukaryota</taxon>
        <taxon>Fungi</taxon>
        <taxon>Dikarya</taxon>
        <taxon>Ascomycota</taxon>
        <taxon>Pezizomycotina</taxon>
        <taxon>Eurotiomycetes</taxon>
        <taxon>Chaetothyriomycetidae</taxon>
        <taxon>Chaetothyriales</taxon>
        <taxon>Trichomeriaceae</taxon>
        <taxon>Lithohypha</taxon>
    </lineage>
</organism>
<protein>
    <submittedName>
        <fullName evidence="2">Uncharacterized protein</fullName>
    </submittedName>
</protein>
<comment type="caution">
    <text evidence="2">The sequence shown here is derived from an EMBL/GenBank/DDBJ whole genome shotgun (WGS) entry which is preliminary data.</text>
</comment>
<evidence type="ECO:0000313" key="2">
    <source>
        <dbReference type="EMBL" id="KAK5077523.1"/>
    </source>
</evidence>
<name>A0ABR0JYG3_9EURO</name>
<accession>A0ABR0JYG3</accession>
<gene>
    <name evidence="2" type="ORF">LTR24_009567</name>
</gene>
<reference evidence="2 3" key="1">
    <citation type="submission" date="2023-08" db="EMBL/GenBank/DDBJ databases">
        <title>Black Yeasts Isolated from many extreme environments.</title>
        <authorList>
            <person name="Coleine C."/>
            <person name="Stajich J.E."/>
            <person name="Selbmann L."/>
        </authorList>
    </citation>
    <scope>NUCLEOTIDE SEQUENCE [LARGE SCALE GENOMIC DNA]</scope>
    <source>
        <strain evidence="2 3">CCFEE 5885</strain>
    </source>
</reference>
<dbReference type="Proteomes" id="UP001345013">
    <property type="component" value="Unassembled WGS sequence"/>
</dbReference>
<dbReference type="EMBL" id="JAVRRG010000217">
    <property type="protein sequence ID" value="KAK5077523.1"/>
    <property type="molecule type" value="Genomic_DNA"/>
</dbReference>
<evidence type="ECO:0000313" key="3">
    <source>
        <dbReference type="Proteomes" id="UP001345013"/>
    </source>
</evidence>
<evidence type="ECO:0000256" key="1">
    <source>
        <dbReference type="SAM" id="MobiDB-lite"/>
    </source>
</evidence>
<keyword evidence="3" id="KW-1185">Reference proteome</keyword>
<feature type="region of interest" description="Disordered" evidence="1">
    <location>
        <begin position="39"/>
        <end position="108"/>
    </location>
</feature>
<proteinExistence type="predicted"/>